<protein>
    <submittedName>
        <fullName evidence="2">Uncharacterized protein</fullName>
    </submittedName>
</protein>
<reference evidence="2 3" key="1">
    <citation type="submission" date="2021-06" db="EMBL/GenBank/DDBJ databases">
        <authorList>
            <person name="Palmer J.M."/>
        </authorList>
    </citation>
    <scope>NUCLEOTIDE SEQUENCE [LARGE SCALE GENOMIC DNA]</scope>
    <source>
        <strain evidence="2 3">GA_2019</strain>
        <tissue evidence="2">Muscle</tissue>
    </source>
</reference>
<feature type="compositionally biased region" description="Polar residues" evidence="1">
    <location>
        <begin position="162"/>
        <end position="185"/>
    </location>
</feature>
<dbReference type="EMBL" id="JAHRIO010010214">
    <property type="protein sequence ID" value="MEQ2160980.1"/>
    <property type="molecule type" value="Genomic_DNA"/>
</dbReference>
<evidence type="ECO:0000313" key="3">
    <source>
        <dbReference type="Proteomes" id="UP001476798"/>
    </source>
</evidence>
<feature type="non-terminal residue" evidence="2">
    <location>
        <position position="1"/>
    </location>
</feature>
<accession>A0ABV0MPF5</accession>
<gene>
    <name evidence="2" type="ORF">GOODEAATRI_004961</name>
</gene>
<evidence type="ECO:0000256" key="1">
    <source>
        <dbReference type="SAM" id="MobiDB-lite"/>
    </source>
</evidence>
<comment type="caution">
    <text evidence="2">The sequence shown here is derived from an EMBL/GenBank/DDBJ whole genome shotgun (WGS) entry which is preliminary data.</text>
</comment>
<sequence length="213" mass="23536">SKVTVQSPFFMQSEKTSICRVQQFDSISAWSSDTLLWPTKGTEKRCADQNWRCRNCDKLPSTTDSVNGLDMSSISFSGPYIFCQESGAMLAKVQQKELNKTSSDGATPLFLAPCPLNDKDYVCLPSHTLSRSTEDLTSHSNSGPKWYDSPEQDQHHPHTTLRPIQSESRSSFGEPTMKNQPSEYTSGPLPSLPQEGSRSGYCQLPSALMAASK</sequence>
<name>A0ABV0MPF5_9TELE</name>
<organism evidence="2 3">
    <name type="scientific">Goodea atripinnis</name>
    <dbReference type="NCBI Taxonomy" id="208336"/>
    <lineage>
        <taxon>Eukaryota</taxon>
        <taxon>Metazoa</taxon>
        <taxon>Chordata</taxon>
        <taxon>Craniata</taxon>
        <taxon>Vertebrata</taxon>
        <taxon>Euteleostomi</taxon>
        <taxon>Actinopterygii</taxon>
        <taxon>Neopterygii</taxon>
        <taxon>Teleostei</taxon>
        <taxon>Neoteleostei</taxon>
        <taxon>Acanthomorphata</taxon>
        <taxon>Ovalentaria</taxon>
        <taxon>Atherinomorphae</taxon>
        <taxon>Cyprinodontiformes</taxon>
        <taxon>Goodeidae</taxon>
        <taxon>Goodea</taxon>
    </lineage>
</organism>
<feature type="region of interest" description="Disordered" evidence="1">
    <location>
        <begin position="132"/>
        <end position="213"/>
    </location>
</feature>
<evidence type="ECO:0000313" key="2">
    <source>
        <dbReference type="EMBL" id="MEQ2160980.1"/>
    </source>
</evidence>
<keyword evidence="3" id="KW-1185">Reference proteome</keyword>
<proteinExistence type="predicted"/>
<dbReference type="Proteomes" id="UP001476798">
    <property type="component" value="Unassembled WGS sequence"/>
</dbReference>